<dbReference type="Proteomes" id="UP000177878">
    <property type="component" value="Unassembled WGS sequence"/>
</dbReference>
<accession>A0A1F5S0F6</accession>
<dbReference type="InterPro" id="IPR012334">
    <property type="entry name" value="Pectin_lyas_fold"/>
</dbReference>
<comment type="caution">
    <text evidence="2">The sequence shown here is derived from an EMBL/GenBank/DDBJ whole genome shotgun (WGS) entry which is preliminary data.</text>
</comment>
<reference evidence="2 3" key="1">
    <citation type="journal article" date="2016" name="Nat. Commun.">
        <title>Thousands of microbial genomes shed light on interconnected biogeochemical processes in an aquifer system.</title>
        <authorList>
            <person name="Anantharaman K."/>
            <person name="Brown C.T."/>
            <person name="Hug L.A."/>
            <person name="Sharon I."/>
            <person name="Castelle C.J."/>
            <person name="Probst A.J."/>
            <person name="Thomas B.C."/>
            <person name="Singh A."/>
            <person name="Wilkins M.J."/>
            <person name="Karaoz U."/>
            <person name="Brodie E.L."/>
            <person name="Williams K.H."/>
            <person name="Hubbard S.S."/>
            <person name="Banfield J.F."/>
        </authorList>
    </citation>
    <scope>NUCLEOTIDE SEQUENCE [LARGE SCALE GENOMIC DNA]</scope>
</reference>
<sequence length="324" mass="32481">MKGPPIAVAVTAVLVLFLPCFVSAATLNVPGTYATIQAAVDASSPGDIIDVAAGTYAANIAINGKTNLTIQGAGVTTVVEPVSGRGFALTNCSNIAFANLKIHTTGTDAHGIWVAGTPNGGAAMSGLTVQGSTIIVDGYSAAIYGEQVNPAHSGWVIGGVGNGNTITINPGTGVTGDGLDLHDVMGEVSYNTITLNTPTDSTNVLWTAELSSLTGLTFSNNTVSGSSGSQVAILTNFVVVAPDVFIATVSVTGNTFSNWGLRALRLGAANGTGTVTAIAINSNTFNMTTDTEVIGGTATDKTGTGNVFNVSALAKIQKAIDSAL</sequence>
<feature type="signal peptide" evidence="1">
    <location>
        <begin position="1"/>
        <end position="24"/>
    </location>
</feature>
<dbReference type="InterPro" id="IPR011050">
    <property type="entry name" value="Pectin_lyase_fold/virulence"/>
</dbReference>
<evidence type="ECO:0000313" key="2">
    <source>
        <dbReference type="EMBL" id="OGF20148.1"/>
    </source>
</evidence>
<evidence type="ECO:0008006" key="4">
    <source>
        <dbReference type="Google" id="ProtNLM"/>
    </source>
</evidence>
<dbReference type="STRING" id="1797988.A3I35_00035"/>
<proteinExistence type="predicted"/>
<organism evidence="2 3">
    <name type="scientific">Candidatus Falkowbacteria bacterium RIFCSPLOWO2_02_FULL_45_15</name>
    <dbReference type="NCBI Taxonomy" id="1797988"/>
    <lineage>
        <taxon>Bacteria</taxon>
        <taxon>Candidatus Falkowiibacteriota</taxon>
    </lineage>
</organism>
<protein>
    <recommendedName>
        <fullName evidence="4">Right handed beta helix domain-containing protein</fullName>
    </recommendedName>
</protein>
<dbReference type="Gene3D" id="2.160.20.10">
    <property type="entry name" value="Single-stranded right-handed beta-helix, Pectin lyase-like"/>
    <property type="match status" value="1"/>
</dbReference>
<dbReference type="AlphaFoldDB" id="A0A1F5S0F6"/>
<evidence type="ECO:0000256" key="1">
    <source>
        <dbReference type="SAM" id="SignalP"/>
    </source>
</evidence>
<keyword evidence="1" id="KW-0732">Signal</keyword>
<evidence type="ECO:0000313" key="3">
    <source>
        <dbReference type="Proteomes" id="UP000177878"/>
    </source>
</evidence>
<dbReference type="EMBL" id="MFFV01000006">
    <property type="protein sequence ID" value="OGF20148.1"/>
    <property type="molecule type" value="Genomic_DNA"/>
</dbReference>
<dbReference type="SUPFAM" id="SSF51126">
    <property type="entry name" value="Pectin lyase-like"/>
    <property type="match status" value="1"/>
</dbReference>
<gene>
    <name evidence="2" type="ORF">A3I35_00035</name>
</gene>
<name>A0A1F5S0F6_9BACT</name>
<feature type="chain" id="PRO_5009521135" description="Right handed beta helix domain-containing protein" evidence="1">
    <location>
        <begin position="25"/>
        <end position="324"/>
    </location>
</feature>